<dbReference type="Gene3D" id="3.30.450.20">
    <property type="entry name" value="PAS domain"/>
    <property type="match status" value="1"/>
</dbReference>
<dbReference type="AlphaFoldDB" id="A0A2N5ZKL6"/>
<organism evidence="2 3">
    <name type="scientific">Muiribacterium halophilum</name>
    <dbReference type="NCBI Taxonomy" id="2053465"/>
    <lineage>
        <taxon>Bacteria</taxon>
        <taxon>Candidatus Muiribacteriota</taxon>
        <taxon>Candidatus Muiribacteriia</taxon>
        <taxon>Candidatus Muiribacteriales</taxon>
        <taxon>Candidatus Muiribacteriaceae</taxon>
        <taxon>Candidatus Muiribacterium</taxon>
    </lineage>
</organism>
<dbReference type="InterPro" id="IPR000014">
    <property type="entry name" value="PAS"/>
</dbReference>
<dbReference type="Pfam" id="PF13426">
    <property type="entry name" value="PAS_9"/>
    <property type="match status" value="1"/>
</dbReference>
<dbReference type="Proteomes" id="UP000234857">
    <property type="component" value="Unassembled WGS sequence"/>
</dbReference>
<reference evidence="2 3" key="1">
    <citation type="submission" date="2017-11" db="EMBL/GenBank/DDBJ databases">
        <title>Genome-resolved metagenomics identifies genetic mobility, metabolic interactions, and unexpected diversity in perchlorate-reducing communities.</title>
        <authorList>
            <person name="Barnum T.P."/>
            <person name="Figueroa I.A."/>
            <person name="Carlstrom C.I."/>
            <person name="Lucas L.N."/>
            <person name="Engelbrektson A.L."/>
            <person name="Coates J.D."/>
        </authorList>
    </citation>
    <scope>NUCLEOTIDE SEQUENCE [LARGE SCALE GENOMIC DNA]</scope>
    <source>
        <strain evidence="2">BM706</strain>
    </source>
</reference>
<dbReference type="SUPFAM" id="SSF55785">
    <property type="entry name" value="PYP-like sensor domain (PAS domain)"/>
    <property type="match status" value="1"/>
</dbReference>
<gene>
    <name evidence="2" type="ORF">C0601_02355</name>
</gene>
<feature type="domain" description="PAS" evidence="1">
    <location>
        <begin position="29"/>
        <end position="125"/>
    </location>
</feature>
<dbReference type="InterPro" id="IPR035965">
    <property type="entry name" value="PAS-like_dom_sf"/>
</dbReference>
<dbReference type="NCBIfam" id="TIGR00229">
    <property type="entry name" value="sensory_box"/>
    <property type="match status" value="1"/>
</dbReference>
<dbReference type="EMBL" id="PKTG01000036">
    <property type="protein sequence ID" value="PLX19248.1"/>
    <property type="molecule type" value="Genomic_DNA"/>
</dbReference>
<name>A0A2N5ZKL6_MUIH1</name>
<proteinExistence type="predicted"/>
<evidence type="ECO:0000313" key="2">
    <source>
        <dbReference type="EMBL" id="PLX19248.1"/>
    </source>
</evidence>
<evidence type="ECO:0000259" key="1">
    <source>
        <dbReference type="Pfam" id="PF13426"/>
    </source>
</evidence>
<sequence length="128" mass="14702">MNTKQKEFLMNPTKDIYNSLFLNNHLVILIIDPDTGRIKNANKKAAEFYGYNYDDLLKLRIMDINILSEDEIKCEMKKAISGKKNFFKFQHRLKSGEIKNVSVSSGKVLLNGKEHLYSVIIDVSDSSN</sequence>
<evidence type="ECO:0000313" key="3">
    <source>
        <dbReference type="Proteomes" id="UP000234857"/>
    </source>
</evidence>
<comment type="caution">
    <text evidence="2">The sequence shown here is derived from an EMBL/GenBank/DDBJ whole genome shotgun (WGS) entry which is preliminary data.</text>
</comment>
<protein>
    <recommendedName>
        <fullName evidence="1">PAS domain-containing protein</fullName>
    </recommendedName>
</protein>
<dbReference type="CDD" id="cd00130">
    <property type="entry name" value="PAS"/>
    <property type="match status" value="1"/>
</dbReference>
<accession>A0A2N5ZKL6</accession>